<dbReference type="InterPro" id="IPR017441">
    <property type="entry name" value="Protein_kinase_ATP_BS"/>
</dbReference>
<keyword evidence="3" id="KW-1185">Reference proteome</keyword>
<keyword evidence="1" id="KW-0067">ATP-binding</keyword>
<gene>
    <name evidence="2" type="ORF">PENTCL1PPCAC_20796</name>
</gene>
<protein>
    <recommendedName>
        <fullName evidence="4">Protein kinase domain-containing protein</fullName>
    </recommendedName>
</protein>
<evidence type="ECO:0000313" key="2">
    <source>
        <dbReference type="EMBL" id="GMS98621.1"/>
    </source>
</evidence>
<sequence length="77" mass="8632">IVDLVDHYRARTISSTLKLSHFIIRPTWMIKHDQVSYEQKDMLGGGSFSTLYKGKYTTRDGQTADVAVKISLGARSA</sequence>
<dbReference type="EMBL" id="BTSX01000005">
    <property type="protein sequence ID" value="GMS98621.1"/>
    <property type="molecule type" value="Genomic_DNA"/>
</dbReference>
<dbReference type="InterPro" id="IPR011009">
    <property type="entry name" value="Kinase-like_dom_sf"/>
</dbReference>
<organism evidence="2 3">
    <name type="scientific">Pristionchus entomophagus</name>
    <dbReference type="NCBI Taxonomy" id="358040"/>
    <lineage>
        <taxon>Eukaryota</taxon>
        <taxon>Metazoa</taxon>
        <taxon>Ecdysozoa</taxon>
        <taxon>Nematoda</taxon>
        <taxon>Chromadorea</taxon>
        <taxon>Rhabditida</taxon>
        <taxon>Rhabditina</taxon>
        <taxon>Diplogasteromorpha</taxon>
        <taxon>Diplogasteroidea</taxon>
        <taxon>Neodiplogasteridae</taxon>
        <taxon>Pristionchus</taxon>
    </lineage>
</organism>
<dbReference type="GO" id="GO:0005524">
    <property type="term" value="F:ATP binding"/>
    <property type="evidence" value="ECO:0007669"/>
    <property type="project" value="UniProtKB-UniRule"/>
</dbReference>
<reference evidence="2" key="1">
    <citation type="submission" date="2023-10" db="EMBL/GenBank/DDBJ databases">
        <title>Genome assembly of Pristionchus species.</title>
        <authorList>
            <person name="Yoshida K."/>
            <person name="Sommer R.J."/>
        </authorList>
    </citation>
    <scope>NUCLEOTIDE SEQUENCE</scope>
    <source>
        <strain evidence="2">RS0144</strain>
    </source>
</reference>
<dbReference type="SUPFAM" id="SSF56112">
    <property type="entry name" value="Protein kinase-like (PK-like)"/>
    <property type="match status" value="1"/>
</dbReference>
<dbReference type="PROSITE" id="PS00107">
    <property type="entry name" value="PROTEIN_KINASE_ATP"/>
    <property type="match status" value="1"/>
</dbReference>
<comment type="caution">
    <text evidence="2">The sequence shown here is derived from an EMBL/GenBank/DDBJ whole genome shotgun (WGS) entry which is preliminary data.</text>
</comment>
<keyword evidence="1" id="KW-0547">Nucleotide-binding</keyword>
<dbReference type="Proteomes" id="UP001432027">
    <property type="component" value="Unassembled WGS sequence"/>
</dbReference>
<name>A0AAV5TWH8_9BILA</name>
<feature type="binding site" evidence="1">
    <location>
        <position position="69"/>
    </location>
    <ligand>
        <name>ATP</name>
        <dbReference type="ChEBI" id="CHEBI:30616"/>
    </ligand>
</feature>
<dbReference type="Gene3D" id="3.30.200.20">
    <property type="entry name" value="Phosphorylase Kinase, domain 1"/>
    <property type="match status" value="1"/>
</dbReference>
<evidence type="ECO:0000256" key="1">
    <source>
        <dbReference type="PROSITE-ProRule" id="PRU10141"/>
    </source>
</evidence>
<feature type="non-terminal residue" evidence="2">
    <location>
        <position position="1"/>
    </location>
</feature>
<evidence type="ECO:0000313" key="3">
    <source>
        <dbReference type="Proteomes" id="UP001432027"/>
    </source>
</evidence>
<accession>A0AAV5TWH8</accession>
<proteinExistence type="predicted"/>
<evidence type="ECO:0008006" key="4">
    <source>
        <dbReference type="Google" id="ProtNLM"/>
    </source>
</evidence>
<dbReference type="AlphaFoldDB" id="A0AAV5TWH8"/>
<feature type="non-terminal residue" evidence="2">
    <location>
        <position position="77"/>
    </location>
</feature>